<dbReference type="HOGENOM" id="CLU_177573_1_0_7"/>
<name>E7A9I9_HELFC</name>
<dbReference type="InterPro" id="IPR035931">
    <property type="entry name" value="YlxR-like_sf"/>
</dbReference>
<dbReference type="OrthoDB" id="5518171at2"/>
<sequence length="86" mass="9955">MQIKGFFSKNAVRMCVCCRERALQENLLRFSIQEGKIISFCGQGRSFYLCKTCLYAKDVCRQILKVKHAPKNKAYIGTWLEEVRAS</sequence>
<protein>
    <submittedName>
        <fullName evidence="1">Nucleic acid binding transriptional terminator</fullName>
    </submittedName>
</protein>
<dbReference type="EMBL" id="FQ670179">
    <property type="protein sequence ID" value="CBY82515.1"/>
    <property type="molecule type" value="Genomic_DNA"/>
</dbReference>
<accession>E7A9I9</accession>
<evidence type="ECO:0000313" key="1">
    <source>
        <dbReference type="EMBL" id="CBY82515.1"/>
    </source>
</evidence>
<dbReference type="KEGG" id="hfe:HFELIS_04310"/>
<proteinExistence type="predicted"/>
<dbReference type="STRING" id="936155.HFELIS_04310"/>
<dbReference type="AlphaFoldDB" id="E7A9I9"/>
<reference evidence="1 2" key="1">
    <citation type="journal article" date="2011" name="Genome Biol. Evol.">
        <title>Comparative whole genome sequence analysis of the carcinogenic bacterial model pathogen Helicobacter felis.</title>
        <authorList>
            <person name="Arnold I.C."/>
            <person name="Zigova Z."/>
            <person name="Holden M."/>
            <person name="Lawley T.D."/>
            <person name="Rad R."/>
            <person name="Dougan G."/>
            <person name="Falkow S."/>
            <person name="Bentley S.D."/>
            <person name="Muller A."/>
        </authorList>
    </citation>
    <scope>NUCLEOTIDE SEQUENCE [LARGE SCALE GENOMIC DNA]</scope>
    <source>
        <strain evidence="2">ATCC 49179 / CCUG 28539 / NCTC 12436 / CS1</strain>
    </source>
</reference>
<evidence type="ECO:0000313" key="2">
    <source>
        <dbReference type="Proteomes" id="UP000007934"/>
    </source>
</evidence>
<keyword evidence="2" id="KW-1185">Reference proteome</keyword>
<dbReference type="GeneID" id="36134286"/>
<gene>
    <name evidence="1" type="ordered locus">Hfelis_04310</name>
</gene>
<dbReference type="SUPFAM" id="SSF64376">
    <property type="entry name" value="YlxR-like"/>
    <property type="match status" value="1"/>
</dbReference>
<dbReference type="Proteomes" id="UP000007934">
    <property type="component" value="Chromosome"/>
</dbReference>
<dbReference type="RefSeq" id="WP_013468885.1">
    <property type="nucleotide sequence ID" value="NC_014810.2"/>
</dbReference>
<dbReference type="eggNOG" id="COG2740">
    <property type="taxonomic scope" value="Bacteria"/>
</dbReference>
<organism evidence="1 2">
    <name type="scientific">Helicobacter felis (strain ATCC 49179 / CCUG 28539 / NCTC 12436 / CS1)</name>
    <dbReference type="NCBI Taxonomy" id="936155"/>
    <lineage>
        <taxon>Bacteria</taxon>
        <taxon>Pseudomonadati</taxon>
        <taxon>Campylobacterota</taxon>
        <taxon>Epsilonproteobacteria</taxon>
        <taxon>Campylobacterales</taxon>
        <taxon>Helicobacteraceae</taxon>
        <taxon>Helicobacter</taxon>
    </lineage>
</organism>
<dbReference type="Gene3D" id="3.30.1230.10">
    <property type="entry name" value="YlxR-like"/>
    <property type="match status" value="1"/>
</dbReference>